<dbReference type="RefSeq" id="WP_343052901.1">
    <property type="nucleotide sequence ID" value="NZ_JACIJC010000002.1"/>
</dbReference>
<reference evidence="6 7" key="1">
    <citation type="submission" date="2020-08" db="EMBL/GenBank/DDBJ databases">
        <title>Genomic Encyclopedia of Type Strains, Phase IV (KMG-IV): sequencing the most valuable type-strain genomes for metagenomic binning, comparative biology and taxonomic classification.</title>
        <authorList>
            <person name="Goeker M."/>
        </authorList>
    </citation>
    <scope>NUCLEOTIDE SEQUENCE [LARGE SCALE GENOMIC DNA]</scope>
    <source>
        <strain evidence="6 7">DSM 25079</strain>
    </source>
</reference>
<evidence type="ECO:0000313" key="7">
    <source>
        <dbReference type="Proteomes" id="UP000549617"/>
    </source>
</evidence>
<dbReference type="InterPro" id="IPR051202">
    <property type="entry name" value="Peptidase_C40"/>
</dbReference>
<dbReference type="InterPro" id="IPR041382">
    <property type="entry name" value="SH3_16"/>
</dbReference>
<dbReference type="AlphaFoldDB" id="A0A7W9AGJ7"/>
<comment type="similarity">
    <text evidence="1">Belongs to the peptidase C40 family.</text>
</comment>
<organism evidence="6 7">
    <name type="scientific">Sphingobium boeckii</name>
    <dbReference type="NCBI Taxonomy" id="1082345"/>
    <lineage>
        <taxon>Bacteria</taxon>
        <taxon>Pseudomonadati</taxon>
        <taxon>Pseudomonadota</taxon>
        <taxon>Alphaproteobacteria</taxon>
        <taxon>Sphingomonadales</taxon>
        <taxon>Sphingomonadaceae</taxon>
        <taxon>Sphingobium</taxon>
    </lineage>
</organism>
<sequence>MNSLGKQAKRRESTNTPEGFGLIGRSAALDRRIHAVRGDIADIALAGVLFAPHYARPMTRRCSVPVAAVREAPGDDAELISELLHGEAFEILDLSGAWAWGYSAHDHYVGYIRQDVLDDSPAPAWRVRVRSAEVLNAATEGASVRERLSMGALVAGTLDGDGVETAKGWIARESLQPANHVGGDPVTFAQQMIGVPYLMGGRSVDGIDCSGLVQLSLALTGVSAPRDSDLQAEALGTPRAPDAALRRGDFIFFEGHVGMMVDAERMIHANGNANAVSIDPVADVRARAAAKGVDSFMVRRA</sequence>
<evidence type="ECO:0000256" key="4">
    <source>
        <dbReference type="ARBA" id="ARBA00022807"/>
    </source>
</evidence>
<evidence type="ECO:0000256" key="1">
    <source>
        <dbReference type="ARBA" id="ARBA00007074"/>
    </source>
</evidence>
<dbReference type="InterPro" id="IPR000064">
    <property type="entry name" value="NLP_P60_dom"/>
</dbReference>
<name>A0A7W9AGJ7_9SPHN</name>
<feature type="domain" description="NlpC/P60" evidence="5">
    <location>
        <begin position="179"/>
        <end position="301"/>
    </location>
</feature>
<keyword evidence="7" id="KW-1185">Reference proteome</keyword>
<evidence type="ECO:0000313" key="6">
    <source>
        <dbReference type="EMBL" id="MBB5685044.1"/>
    </source>
</evidence>
<evidence type="ECO:0000259" key="5">
    <source>
        <dbReference type="PROSITE" id="PS51935"/>
    </source>
</evidence>
<dbReference type="PANTHER" id="PTHR47053">
    <property type="entry name" value="MUREIN DD-ENDOPEPTIDASE MEPH-RELATED"/>
    <property type="match status" value="1"/>
</dbReference>
<evidence type="ECO:0000256" key="2">
    <source>
        <dbReference type="ARBA" id="ARBA00022670"/>
    </source>
</evidence>
<dbReference type="Gene3D" id="2.30.30.40">
    <property type="entry name" value="SH3 Domains"/>
    <property type="match status" value="1"/>
</dbReference>
<keyword evidence="4" id="KW-0788">Thiol protease</keyword>
<protein>
    <recommendedName>
        <fullName evidence="5">NlpC/P60 domain-containing protein</fullName>
    </recommendedName>
</protein>
<proteinExistence type="inferred from homology"/>
<dbReference type="SUPFAM" id="SSF54001">
    <property type="entry name" value="Cysteine proteinases"/>
    <property type="match status" value="1"/>
</dbReference>
<dbReference type="PANTHER" id="PTHR47053:SF1">
    <property type="entry name" value="MUREIN DD-ENDOPEPTIDASE MEPH-RELATED"/>
    <property type="match status" value="1"/>
</dbReference>
<evidence type="ECO:0000256" key="3">
    <source>
        <dbReference type="ARBA" id="ARBA00022801"/>
    </source>
</evidence>
<keyword evidence="2" id="KW-0645">Protease</keyword>
<keyword evidence="3" id="KW-0378">Hydrolase</keyword>
<gene>
    <name evidence="6" type="ORF">FHS49_001052</name>
</gene>
<dbReference type="GO" id="GO:0006508">
    <property type="term" value="P:proteolysis"/>
    <property type="evidence" value="ECO:0007669"/>
    <property type="project" value="UniProtKB-KW"/>
</dbReference>
<dbReference type="Gene3D" id="3.90.1720.10">
    <property type="entry name" value="endopeptidase domain like (from Nostoc punctiforme)"/>
    <property type="match status" value="1"/>
</dbReference>
<comment type="caution">
    <text evidence="6">The sequence shown here is derived from an EMBL/GenBank/DDBJ whole genome shotgun (WGS) entry which is preliminary data.</text>
</comment>
<dbReference type="InterPro" id="IPR038765">
    <property type="entry name" value="Papain-like_cys_pep_sf"/>
</dbReference>
<accession>A0A7W9AGJ7</accession>
<dbReference type="GO" id="GO:0008234">
    <property type="term" value="F:cysteine-type peptidase activity"/>
    <property type="evidence" value="ECO:0007669"/>
    <property type="project" value="UniProtKB-KW"/>
</dbReference>
<dbReference type="Pfam" id="PF00877">
    <property type="entry name" value="NLPC_P60"/>
    <property type="match status" value="1"/>
</dbReference>
<dbReference type="PROSITE" id="PS51935">
    <property type="entry name" value="NLPC_P60"/>
    <property type="match status" value="1"/>
</dbReference>
<dbReference type="EMBL" id="JACIJC010000002">
    <property type="protein sequence ID" value="MBB5685044.1"/>
    <property type="molecule type" value="Genomic_DNA"/>
</dbReference>
<dbReference type="Proteomes" id="UP000549617">
    <property type="component" value="Unassembled WGS sequence"/>
</dbReference>
<dbReference type="Pfam" id="PF18348">
    <property type="entry name" value="SH3_16"/>
    <property type="match status" value="1"/>
</dbReference>